<evidence type="ECO:0000313" key="2">
    <source>
        <dbReference type="Proteomes" id="UP000655287"/>
    </source>
</evidence>
<dbReference type="PIRSF" id="PIRSF017393">
    <property type="entry name" value="MTase_SAV2177"/>
    <property type="match status" value="1"/>
</dbReference>
<evidence type="ECO:0000313" key="1">
    <source>
        <dbReference type="EMBL" id="GII77885.1"/>
    </source>
</evidence>
<name>A0A919R632_9ACTN</name>
<evidence type="ECO:0008006" key="3">
    <source>
        <dbReference type="Google" id="ProtNLM"/>
    </source>
</evidence>
<dbReference type="Gene3D" id="3.40.50.150">
    <property type="entry name" value="Vaccinia Virus protein VP39"/>
    <property type="match status" value="1"/>
</dbReference>
<accession>A0A919R632</accession>
<dbReference type="InterPro" id="IPR029063">
    <property type="entry name" value="SAM-dependent_MTases_sf"/>
</dbReference>
<proteinExistence type="predicted"/>
<dbReference type="EMBL" id="BOOU01000042">
    <property type="protein sequence ID" value="GII77885.1"/>
    <property type="molecule type" value="Genomic_DNA"/>
</dbReference>
<dbReference type="RefSeq" id="WP_203984933.1">
    <property type="nucleotide sequence ID" value="NZ_BOOU01000042.1"/>
</dbReference>
<reference evidence="1" key="1">
    <citation type="submission" date="2021-01" db="EMBL/GenBank/DDBJ databases">
        <title>Whole genome shotgun sequence of Sphaerisporangium rufum NBRC 109079.</title>
        <authorList>
            <person name="Komaki H."/>
            <person name="Tamura T."/>
        </authorList>
    </citation>
    <scope>NUCLEOTIDE SEQUENCE</scope>
    <source>
        <strain evidence="1">NBRC 109079</strain>
    </source>
</reference>
<dbReference type="InterPro" id="IPR006764">
    <property type="entry name" value="SAM_dep_MeTrfase_SAV2177_type"/>
</dbReference>
<dbReference type="Pfam" id="PF04672">
    <property type="entry name" value="Methyltransf_19"/>
    <property type="match status" value="1"/>
</dbReference>
<dbReference type="Proteomes" id="UP000655287">
    <property type="component" value="Unassembled WGS sequence"/>
</dbReference>
<gene>
    <name evidence="1" type="ORF">Sru01_28670</name>
</gene>
<dbReference type="SUPFAM" id="SSF53335">
    <property type="entry name" value="S-adenosyl-L-methionine-dependent methyltransferases"/>
    <property type="match status" value="1"/>
</dbReference>
<keyword evidence="2" id="KW-1185">Reference proteome</keyword>
<dbReference type="AlphaFoldDB" id="A0A919R632"/>
<organism evidence="1 2">
    <name type="scientific">Sphaerisporangium rufum</name>
    <dbReference type="NCBI Taxonomy" id="1381558"/>
    <lineage>
        <taxon>Bacteria</taxon>
        <taxon>Bacillati</taxon>
        <taxon>Actinomycetota</taxon>
        <taxon>Actinomycetes</taxon>
        <taxon>Streptosporangiales</taxon>
        <taxon>Streptosporangiaceae</taxon>
        <taxon>Sphaerisporangium</taxon>
    </lineage>
</organism>
<protein>
    <recommendedName>
        <fullName evidence="3">SAM-dependent methyltransferase</fullName>
    </recommendedName>
</protein>
<comment type="caution">
    <text evidence="1">The sequence shown here is derived from an EMBL/GenBank/DDBJ whole genome shotgun (WGS) entry which is preliminary data.</text>
</comment>
<sequence length="268" mass="28746">MADERPAPSGIDTRIPNGARIYDYILGGKNNYAADRAAGDQMIGTNPGAPATAKANRAFLGRAVRYLAEECGIRQFLDIGTGLPTQQNVHEVALAAVPDARVVYVDYDPVVVAHGQALLATSDSVTVIQGDLRRPGEIIDHPETRRFIDFGAPVAVLMVAVLHFVSDEEDPAGILARFAEVMAPGSHLVISHTVNEAPDQVMESAKQGFRGAGAPLTPRTRDEVRAFFAGFEPVEPGLVEVARWRPAIEPPAGRKSPWVIVGGVARKR</sequence>